<dbReference type="EMBL" id="CP043869">
    <property type="protein sequence ID" value="QEQ96439.1"/>
    <property type="molecule type" value="Genomic_DNA"/>
</dbReference>
<dbReference type="Gene3D" id="3.80.10.10">
    <property type="entry name" value="Ribonuclease Inhibitor"/>
    <property type="match status" value="1"/>
</dbReference>
<evidence type="ECO:0000313" key="2">
    <source>
        <dbReference type="Proteomes" id="UP000324760"/>
    </source>
</evidence>
<sequence length="246" mass="28175">MPIERIGKFLETADLGITHSLGIETSQVECCIREIQDRKILGAFGCPVFGFKQEDLDFLNQIPFIQQVWFWEIALKDISGLYSLIDLTYFGIHEKRPAINFSKFPKLKKAVWHPVRKDCGLGELDSLRGLDVWRFKPKDKSYSSIELSKNLRQLDLNWCNPTSLEGMPVLSELEELQIHYCKNLESIDSIFEFAPNLKKLVVTRCANLKDFDVVLEHDWDHMYINIKGKTVANKSKHSDGANAAGV</sequence>
<dbReference type="AlphaFoldDB" id="A0A5P1R9W4"/>
<proteinExistence type="predicted"/>
<gene>
    <name evidence="1" type="ORF">F0U83_06815</name>
</gene>
<dbReference type="InterPro" id="IPR032675">
    <property type="entry name" value="LRR_dom_sf"/>
</dbReference>
<dbReference type="RefSeq" id="WP_138988438.1">
    <property type="nucleotide sequence ID" value="NZ_CP043869.1"/>
</dbReference>
<organism evidence="1 2">
    <name type="scientific">Neptunomonas concharum</name>
    <dbReference type="NCBI Taxonomy" id="1031538"/>
    <lineage>
        <taxon>Bacteria</taxon>
        <taxon>Pseudomonadati</taxon>
        <taxon>Pseudomonadota</taxon>
        <taxon>Gammaproteobacteria</taxon>
        <taxon>Oceanospirillales</taxon>
        <taxon>Oceanospirillaceae</taxon>
        <taxon>Neptunomonas</taxon>
    </lineage>
</organism>
<evidence type="ECO:0008006" key="3">
    <source>
        <dbReference type="Google" id="ProtNLM"/>
    </source>
</evidence>
<protein>
    <recommendedName>
        <fullName evidence="3">Leucine-rich repeat domain-containing protein</fullName>
    </recommendedName>
</protein>
<dbReference type="SUPFAM" id="SSF52058">
    <property type="entry name" value="L domain-like"/>
    <property type="match status" value="1"/>
</dbReference>
<dbReference type="OrthoDB" id="9157385at2"/>
<evidence type="ECO:0000313" key="1">
    <source>
        <dbReference type="EMBL" id="QEQ96439.1"/>
    </source>
</evidence>
<dbReference type="KEGG" id="ncu:F0U83_06815"/>
<keyword evidence="2" id="KW-1185">Reference proteome</keyword>
<accession>A0A5P1R9W4</accession>
<name>A0A5P1R9W4_9GAMM</name>
<dbReference type="Proteomes" id="UP000324760">
    <property type="component" value="Chromosome"/>
</dbReference>
<reference evidence="1 2" key="1">
    <citation type="journal article" date="2019" name="Biochem. Eng. J.">
        <title>Metabolic engineering of the marine bacteria Neptunomonas concharum for the production of acetoin and meso-2,3-butanediol from acetate.</title>
        <authorList>
            <person name="Li W."/>
            <person name="Pu N."/>
            <person name="Liu C.-X."/>
            <person name="Yuan Q.-P."/>
            <person name="Li Z.-J."/>
        </authorList>
    </citation>
    <scope>NUCLEOTIDE SEQUENCE [LARGE SCALE GENOMIC DNA]</scope>
    <source>
        <strain evidence="1 2">JCM17730</strain>
    </source>
</reference>